<sequence>MSTDLEEIENFLTSYFNHRVDLVLYKIYEISRKHSKSIKFYRFLKYKMKKLLIPRVNKIDTKNIYDEHVWFTKMIDLFNKIFRDTKKMHKIEKYLKFLVKKKLETLKNEFIFKTATEFLMDNYKKTNKKLEANEEIKNNIEANKEIEKFYMVNEFYNLNFVEDLKNLIIKRFVNKIIECDINKMKIFLENINDDFLNIKNRIFNEVAKEINKNKILKCLENKDCLEFIASLFENAKDKYKEYIIFYLNNKFNDNKMDIEYVNNILKIYLEYKKFDDFVKSVIFNWLKNLNINFDKFVNVLNSGEGKSTELFEFSGILYNFITEKEAYEKSLRTKLCYRLINNLSTIEEEEYFISIYKTFTKDIYVYKMVDCIEDFKNRIFFHNCEIMMMRKFQWAEFKNVEIFNSDLSKLKNKYENQIAKFERKKICWMDSLSTVEVEIYGKEAVLNLVQYDILLNINNLDLVKILNENKDQEKILNIKILQDNGLLIIENENFYINKDFECKNFNTKERELLEINLSHEASKNKKHQSEVLDSKIMSRLKKYKKLEIIDLLNISSKSEIIQRLEILEKKGYCHVKNEEVLYKP</sequence>
<dbReference type="SUPFAM" id="SSF75632">
    <property type="entry name" value="Cullin homology domain"/>
    <property type="match status" value="1"/>
</dbReference>
<reference evidence="1" key="1">
    <citation type="journal article" date="2024" name="BMC Genomics">
        <title>Functional annotation of a divergent genome using sequence and structure-based similarity.</title>
        <authorList>
            <person name="Svedberg D."/>
            <person name="Winiger R.R."/>
            <person name="Berg A."/>
            <person name="Sharma H."/>
            <person name="Tellgren-Roth C."/>
            <person name="Debrunner-Vossbrinck B.A."/>
            <person name="Vossbrinck C.R."/>
            <person name="Barandun J."/>
        </authorList>
    </citation>
    <scope>NUCLEOTIDE SEQUENCE</scope>
    <source>
        <strain evidence="1">Illinois isolate</strain>
    </source>
</reference>
<dbReference type="InterPro" id="IPR036317">
    <property type="entry name" value="Cullin_homology_sf"/>
</dbReference>
<evidence type="ECO:0000313" key="1">
    <source>
        <dbReference type="EMBL" id="WUR02951.1"/>
    </source>
</evidence>
<dbReference type="RefSeq" id="XP_065329096.1">
    <property type="nucleotide sequence ID" value="XM_065473024.1"/>
</dbReference>
<dbReference type="GeneID" id="90540762"/>
<organism evidence="1 2">
    <name type="scientific">Vairimorpha necatrix</name>
    <dbReference type="NCBI Taxonomy" id="6039"/>
    <lineage>
        <taxon>Eukaryota</taxon>
        <taxon>Fungi</taxon>
        <taxon>Fungi incertae sedis</taxon>
        <taxon>Microsporidia</taxon>
        <taxon>Nosematidae</taxon>
        <taxon>Vairimorpha</taxon>
    </lineage>
</organism>
<gene>
    <name evidence="1" type="ORF">VNE69_03166</name>
</gene>
<proteinExistence type="predicted"/>
<dbReference type="AlphaFoldDB" id="A0AAX4JAK3"/>
<accession>A0AAX4JAK3</accession>
<dbReference type="EMBL" id="CP142728">
    <property type="protein sequence ID" value="WUR02951.1"/>
    <property type="molecule type" value="Genomic_DNA"/>
</dbReference>
<dbReference type="KEGG" id="vnx:VNE69_03166"/>
<name>A0AAX4JAK3_9MICR</name>
<protein>
    <submittedName>
        <fullName evidence="1">Cullin protein</fullName>
    </submittedName>
</protein>
<dbReference type="Proteomes" id="UP001334084">
    <property type="component" value="Chromosome 3"/>
</dbReference>
<keyword evidence="2" id="KW-1185">Reference proteome</keyword>
<evidence type="ECO:0000313" key="2">
    <source>
        <dbReference type="Proteomes" id="UP001334084"/>
    </source>
</evidence>